<feature type="binding site" evidence="11">
    <location>
        <begin position="32"/>
        <end position="35"/>
    </location>
    <ligand>
        <name>FAD</name>
        <dbReference type="ChEBI" id="CHEBI:57692"/>
    </ligand>
</feature>
<dbReference type="CDD" id="cd06218">
    <property type="entry name" value="DHOD_e_trans"/>
    <property type="match status" value="1"/>
</dbReference>
<comment type="similarity">
    <text evidence="1">Belongs to the PyrK family.</text>
</comment>
<dbReference type="SUPFAM" id="SSF63380">
    <property type="entry name" value="Riboflavin synthase domain-like"/>
    <property type="match status" value="1"/>
</dbReference>
<evidence type="ECO:0000256" key="12">
    <source>
        <dbReference type="PIRSR" id="PIRSR006816-2"/>
    </source>
</evidence>
<dbReference type="InterPro" id="IPR050353">
    <property type="entry name" value="PyrK_electron_transfer"/>
</dbReference>
<protein>
    <submittedName>
        <fullName evidence="14">Dihydroorotate dehydrogenase electron transfer subunit</fullName>
    </submittedName>
</protein>
<dbReference type="GO" id="GO:0016491">
    <property type="term" value="F:oxidoreductase activity"/>
    <property type="evidence" value="ECO:0007669"/>
    <property type="project" value="InterPro"/>
</dbReference>
<dbReference type="Gene3D" id="2.40.30.10">
    <property type="entry name" value="Translation factors"/>
    <property type="match status" value="1"/>
</dbReference>
<dbReference type="GO" id="GO:0051537">
    <property type="term" value="F:2 iron, 2 sulfur cluster binding"/>
    <property type="evidence" value="ECO:0007669"/>
    <property type="project" value="UniProtKB-KW"/>
</dbReference>
<keyword evidence="2" id="KW-0813">Transport</keyword>
<evidence type="ECO:0000256" key="10">
    <source>
        <dbReference type="ARBA" id="ARBA00034078"/>
    </source>
</evidence>
<comment type="caution">
    <text evidence="14">The sequence shown here is derived from an EMBL/GenBank/DDBJ whole genome shotgun (WGS) entry which is preliminary data.</text>
</comment>
<dbReference type="GO" id="GO:0006221">
    <property type="term" value="P:pyrimidine nucleotide biosynthetic process"/>
    <property type="evidence" value="ECO:0007669"/>
    <property type="project" value="InterPro"/>
</dbReference>
<dbReference type="PANTHER" id="PTHR43513:SF3">
    <property type="entry name" value="DIHYDROOROTATE DEHYDROGENASE B (NAD(+)), ELECTRON TRANSFER SUBUNIT-RELATED"/>
    <property type="match status" value="1"/>
</dbReference>
<reference evidence="14" key="1">
    <citation type="submission" date="2019-10" db="EMBL/GenBank/DDBJ databases">
        <title>Description of Paenibacillus glebae sp. nov.</title>
        <authorList>
            <person name="Carlier A."/>
            <person name="Qi S."/>
        </authorList>
    </citation>
    <scope>NUCLEOTIDE SEQUENCE</scope>
    <source>
        <strain evidence="14">LMG 31456</strain>
    </source>
</reference>
<keyword evidence="7" id="KW-0249">Electron transport</keyword>
<evidence type="ECO:0000256" key="11">
    <source>
        <dbReference type="PIRSR" id="PIRSR006816-1"/>
    </source>
</evidence>
<dbReference type="InterPro" id="IPR012165">
    <property type="entry name" value="Cyt_c3_hydrogenase_gsu"/>
</dbReference>
<dbReference type="AlphaFoldDB" id="A0A972JYE3"/>
<comment type="cofactor">
    <cofactor evidence="11">
        <name>FAD</name>
        <dbReference type="ChEBI" id="CHEBI:57692"/>
    </cofactor>
    <text evidence="11">Binds 1 FAD per subunit.</text>
</comment>
<evidence type="ECO:0000256" key="5">
    <source>
        <dbReference type="ARBA" id="ARBA00022723"/>
    </source>
</evidence>
<keyword evidence="3 11" id="KW-0285">Flavoprotein</keyword>
<accession>A0A972JYE3</accession>
<evidence type="ECO:0000313" key="14">
    <source>
        <dbReference type="EMBL" id="NOU92466.1"/>
    </source>
</evidence>
<keyword evidence="5 12" id="KW-0479">Metal-binding</keyword>
<dbReference type="PIRSF" id="PIRSF006816">
    <property type="entry name" value="Cyc3_hyd_g"/>
    <property type="match status" value="1"/>
</dbReference>
<comment type="cofactor">
    <cofactor evidence="12">
        <name>[2Fe-2S] cluster</name>
        <dbReference type="ChEBI" id="CHEBI:190135"/>
    </cofactor>
    <text evidence="12">Binds 1 [2Fe-2S] cluster per subunit.</text>
</comment>
<dbReference type="InterPro" id="IPR037117">
    <property type="entry name" value="Dihydroorotate_DH_ele_sf"/>
</dbReference>
<dbReference type="EMBL" id="WHOD01000013">
    <property type="protein sequence ID" value="NOU92466.1"/>
    <property type="molecule type" value="Genomic_DNA"/>
</dbReference>
<dbReference type="Proteomes" id="UP000641588">
    <property type="component" value="Unassembled WGS sequence"/>
</dbReference>
<evidence type="ECO:0000256" key="2">
    <source>
        <dbReference type="ARBA" id="ARBA00022448"/>
    </source>
</evidence>
<dbReference type="InterPro" id="IPR039261">
    <property type="entry name" value="FNR_nucleotide-bd"/>
</dbReference>
<dbReference type="PANTHER" id="PTHR43513">
    <property type="entry name" value="DIHYDROOROTATE DEHYDROGENASE B (NAD(+)), ELECTRON TRANSFER SUBUNIT"/>
    <property type="match status" value="1"/>
</dbReference>
<dbReference type="InterPro" id="IPR017938">
    <property type="entry name" value="Riboflavin_synthase-like_b-brl"/>
</dbReference>
<keyword evidence="8 12" id="KW-0408">Iron</keyword>
<evidence type="ECO:0000256" key="1">
    <source>
        <dbReference type="ARBA" id="ARBA00006422"/>
    </source>
</evidence>
<gene>
    <name evidence="14" type="ORF">GC093_04345</name>
</gene>
<proteinExistence type="inferred from homology"/>
<feature type="binding site" evidence="12">
    <location>
        <position position="211"/>
    </location>
    <ligand>
        <name>[2Fe-2S] cluster</name>
        <dbReference type="ChEBI" id="CHEBI:190135"/>
    </ligand>
</feature>
<evidence type="ECO:0000259" key="13">
    <source>
        <dbReference type="PROSITE" id="PS51384"/>
    </source>
</evidence>
<dbReference type="PROSITE" id="PS51384">
    <property type="entry name" value="FAD_FR"/>
    <property type="match status" value="1"/>
</dbReference>
<dbReference type="InterPro" id="IPR019480">
    <property type="entry name" value="Dihydroorotate_DH_Fe-S-bd"/>
</dbReference>
<keyword evidence="15" id="KW-1185">Reference proteome</keyword>
<dbReference type="GO" id="GO:0046872">
    <property type="term" value="F:metal ion binding"/>
    <property type="evidence" value="ECO:0007669"/>
    <property type="project" value="UniProtKB-KW"/>
</dbReference>
<evidence type="ECO:0000256" key="4">
    <source>
        <dbReference type="ARBA" id="ARBA00022714"/>
    </source>
</evidence>
<evidence type="ECO:0000256" key="9">
    <source>
        <dbReference type="ARBA" id="ARBA00023014"/>
    </source>
</evidence>
<evidence type="ECO:0000313" key="15">
    <source>
        <dbReference type="Proteomes" id="UP000641588"/>
    </source>
</evidence>
<dbReference type="Gene3D" id="3.40.50.80">
    <property type="entry name" value="Nucleotide-binding domain of ferredoxin-NADP reductase (FNR) module"/>
    <property type="match status" value="1"/>
</dbReference>
<dbReference type="Gene3D" id="2.10.240.10">
    <property type="entry name" value="Dihydroorotate dehydrogenase, electron transfer subunit"/>
    <property type="match status" value="1"/>
</dbReference>
<keyword evidence="6 11" id="KW-0274">FAD</keyword>
<organism evidence="14 15">
    <name type="scientific">Paenibacillus foliorum</name>
    <dbReference type="NCBI Taxonomy" id="2654974"/>
    <lineage>
        <taxon>Bacteria</taxon>
        <taxon>Bacillati</taxon>
        <taxon>Bacillota</taxon>
        <taxon>Bacilli</taxon>
        <taxon>Bacillales</taxon>
        <taxon>Paenibacillaceae</taxon>
        <taxon>Paenibacillus</taxon>
    </lineage>
</organism>
<dbReference type="InterPro" id="IPR017927">
    <property type="entry name" value="FAD-bd_FR_type"/>
</dbReference>
<dbReference type="SUPFAM" id="SSF52343">
    <property type="entry name" value="Ferredoxin reductase-like, C-terminal NADP-linked domain"/>
    <property type="match status" value="1"/>
</dbReference>
<evidence type="ECO:0000256" key="7">
    <source>
        <dbReference type="ARBA" id="ARBA00022982"/>
    </source>
</evidence>
<feature type="binding site" evidence="12">
    <location>
        <position position="228"/>
    </location>
    <ligand>
        <name>[2Fe-2S] cluster</name>
        <dbReference type="ChEBI" id="CHEBI:190135"/>
    </ligand>
</feature>
<dbReference type="GO" id="GO:0050660">
    <property type="term" value="F:flavin adenine dinucleotide binding"/>
    <property type="evidence" value="ECO:0007669"/>
    <property type="project" value="InterPro"/>
</dbReference>
<comment type="cofactor">
    <cofactor evidence="10">
        <name>[2Fe-2S] cluster</name>
        <dbReference type="ChEBI" id="CHEBI:190135"/>
    </cofactor>
</comment>
<evidence type="ECO:0000256" key="8">
    <source>
        <dbReference type="ARBA" id="ARBA00023004"/>
    </source>
</evidence>
<feature type="binding site" evidence="11">
    <location>
        <begin position="56"/>
        <end position="57"/>
    </location>
    <ligand>
        <name>FAD</name>
        <dbReference type="ChEBI" id="CHEBI:57692"/>
    </ligand>
</feature>
<feature type="binding site" evidence="12">
    <location>
        <position position="203"/>
    </location>
    <ligand>
        <name>[2Fe-2S] cluster</name>
        <dbReference type="ChEBI" id="CHEBI:190135"/>
    </ligand>
</feature>
<evidence type="ECO:0000256" key="6">
    <source>
        <dbReference type="ARBA" id="ARBA00022827"/>
    </source>
</evidence>
<keyword evidence="4 12" id="KW-0001">2Fe-2S</keyword>
<evidence type="ECO:0000256" key="3">
    <source>
        <dbReference type="ARBA" id="ARBA00022630"/>
    </source>
</evidence>
<feature type="binding site" evidence="12">
    <location>
        <position position="208"/>
    </location>
    <ligand>
        <name>[2Fe-2S] cluster</name>
        <dbReference type="ChEBI" id="CHEBI:190135"/>
    </ligand>
</feature>
<keyword evidence="9 12" id="KW-0411">Iron-sulfur</keyword>
<feature type="domain" description="FAD-binding FR-type" evidence="13">
    <location>
        <begin position="1"/>
        <end position="81"/>
    </location>
</feature>
<dbReference type="Pfam" id="PF10418">
    <property type="entry name" value="DHODB_Fe-S_bind"/>
    <property type="match status" value="1"/>
</dbReference>
<sequence>MIVDASDLHISARPGQFFNVLCGEDNFPLLRRPFSIYRINKDSNTLEFLYLVKGIGTQRLAGIKAGETVDIFGPLGTGFTLRENEGTILMLARGVGIATLAALAQEAAEQGIRSVAILSARTRNDLLAAEALQGFGAKVYKVTDEDGTSGVEQVRQLIEQIMIEDEISAAYTCGSQRLSMLLQEIAAEQDIFAEIALEENMGCAMGVCFACVCDIQEADGSTRTVRVCKEGPVFSLEQVVLA</sequence>
<name>A0A972JYE3_9BACL</name>